<organism evidence="2 3">
    <name type="scientific">Cordyceps javanica</name>
    <dbReference type="NCBI Taxonomy" id="43265"/>
    <lineage>
        <taxon>Eukaryota</taxon>
        <taxon>Fungi</taxon>
        <taxon>Dikarya</taxon>
        <taxon>Ascomycota</taxon>
        <taxon>Pezizomycotina</taxon>
        <taxon>Sordariomycetes</taxon>
        <taxon>Hypocreomycetidae</taxon>
        <taxon>Hypocreales</taxon>
        <taxon>Cordycipitaceae</taxon>
        <taxon>Cordyceps</taxon>
    </lineage>
</organism>
<reference evidence="2 3" key="1">
    <citation type="journal article" date="2019" name="Appl. Microbiol. Biotechnol.">
        <title>Genome sequence of Isaria javanica and comparative genome analysis insights into family S53 peptidase evolution in fungal entomopathogens.</title>
        <authorList>
            <person name="Lin R."/>
            <person name="Zhang X."/>
            <person name="Xin B."/>
            <person name="Zou M."/>
            <person name="Gao Y."/>
            <person name="Qin F."/>
            <person name="Hu Q."/>
            <person name="Xie B."/>
            <person name="Cheng X."/>
        </authorList>
    </citation>
    <scope>NUCLEOTIDE SEQUENCE [LARGE SCALE GENOMIC DNA]</scope>
    <source>
        <strain evidence="2 3">IJ1G</strain>
    </source>
</reference>
<feature type="transmembrane region" description="Helical" evidence="1">
    <location>
        <begin position="44"/>
        <end position="64"/>
    </location>
</feature>
<accession>A0A545ULG6</accession>
<comment type="caution">
    <text evidence="2">The sequence shown here is derived from an EMBL/GenBank/DDBJ whole genome shotgun (WGS) entry which is preliminary data.</text>
</comment>
<keyword evidence="3" id="KW-1185">Reference proteome</keyword>
<keyword evidence="1" id="KW-0812">Transmembrane</keyword>
<feature type="transmembrane region" description="Helical" evidence="1">
    <location>
        <begin position="101"/>
        <end position="122"/>
    </location>
</feature>
<feature type="transmembrane region" description="Helical" evidence="1">
    <location>
        <begin position="166"/>
        <end position="184"/>
    </location>
</feature>
<evidence type="ECO:0000313" key="3">
    <source>
        <dbReference type="Proteomes" id="UP000315783"/>
    </source>
</evidence>
<dbReference type="OrthoDB" id="3257095at2759"/>
<protein>
    <submittedName>
        <fullName evidence="2">Uncharacterized protein</fullName>
    </submittedName>
</protein>
<evidence type="ECO:0000313" key="2">
    <source>
        <dbReference type="EMBL" id="TQV90303.1"/>
    </source>
</evidence>
<sequence>MHPPQQPSYFTLSYVFLSAAFANASWELNMFQVAPGLLNGGLPVLAYSSICYPILFVPVILSLAEMTSRKPLAEMTKESVGEFASTRRGVLRYLASWTETLAWQTGSARCILLVGCLIQAATTLNEPDHDSPSWHVTFVALAICIISFVVNAYFTRMPRGWKGVICIANWIIFALLSLTIWFWAPRASTSQVWTQFTMGEGSWPTLALSLLVGQTPAIIGQVGVDTVRNSTSVDLKAVPLTRTGHQSVKCDARFVH</sequence>
<dbReference type="STRING" id="43265.A0A545ULG6"/>
<gene>
    <name evidence="2" type="ORF">IF1G_11062</name>
</gene>
<keyword evidence="1" id="KW-1133">Transmembrane helix</keyword>
<proteinExistence type="predicted"/>
<feature type="transmembrane region" description="Helical" evidence="1">
    <location>
        <begin position="134"/>
        <end position="154"/>
    </location>
</feature>
<keyword evidence="1" id="KW-0472">Membrane</keyword>
<dbReference type="EMBL" id="SPUK01000029">
    <property type="protein sequence ID" value="TQV90303.1"/>
    <property type="molecule type" value="Genomic_DNA"/>
</dbReference>
<dbReference type="Gene3D" id="1.20.1740.10">
    <property type="entry name" value="Amino acid/polyamine transporter I"/>
    <property type="match status" value="1"/>
</dbReference>
<name>A0A545ULG6_9HYPO</name>
<dbReference type="AlphaFoldDB" id="A0A545ULG6"/>
<evidence type="ECO:0000256" key="1">
    <source>
        <dbReference type="SAM" id="Phobius"/>
    </source>
</evidence>
<dbReference type="Proteomes" id="UP000315783">
    <property type="component" value="Unassembled WGS sequence"/>
</dbReference>
<feature type="transmembrane region" description="Helical" evidence="1">
    <location>
        <begin position="7"/>
        <end position="24"/>
    </location>
</feature>